<comment type="caution">
    <text evidence="1">The sequence shown here is derived from an EMBL/GenBank/DDBJ whole genome shotgun (WGS) entry which is preliminary data.</text>
</comment>
<proteinExistence type="predicted"/>
<name>A0A9J5XSX0_SOLCO</name>
<reference evidence="1 2" key="1">
    <citation type="submission" date="2020-09" db="EMBL/GenBank/DDBJ databases">
        <title>De no assembly of potato wild relative species, Solanum commersonii.</title>
        <authorList>
            <person name="Cho K."/>
        </authorList>
    </citation>
    <scope>NUCLEOTIDE SEQUENCE [LARGE SCALE GENOMIC DNA]</scope>
    <source>
        <strain evidence="1">LZ3.2</strain>
        <tissue evidence="1">Leaf</tissue>
    </source>
</reference>
<sequence length="71" mass="7951">MNTVPPLGYIERQDFKGLCYSMANITHDRKKSEYEGVDLMILGKNVKAQFILICGLGPNAYHRISSCTTAK</sequence>
<gene>
    <name evidence="1" type="ORF">H5410_041169</name>
</gene>
<keyword evidence="2" id="KW-1185">Reference proteome</keyword>
<dbReference type="OrthoDB" id="1227264at2759"/>
<dbReference type="AlphaFoldDB" id="A0A9J5XSX0"/>
<dbReference type="EMBL" id="JACXVP010000008">
    <property type="protein sequence ID" value="KAG5590655.1"/>
    <property type="molecule type" value="Genomic_DNA"/>
</dbReference>
<evidence type="ECO:0000313" key="2">
    <source>
        <dbReference type="Proteomes" id="UP000824120"/>
    </source>
</evidence>
<organism evidence="1 2">
    <name type="scientific">Solanum commersonii</name>
    <name type="common">Commerson's wild potato</name>
    <name type="synonym">Commerson's nightshade</name>
    <dbReference type="NCBI Taxonomy" id="4109"/>
    <lineage>
        <taxon>Eukaryota</taxon>
        <taxon>Viridiplantae</taxon>
        <taxon>Streptophyta</taxon>
        <taxon>Embryophyta</taxon>
        <taxon>Tracheophyta</taxon>
        <taxon>Spermatophyta</taxon>
        <taxon>Magnoliopsida</taxon>
        <taxon>eudicotyledons</taxon>
        <taxon>Gunneridae</taxon>
        <taxon>Pentapetalae</taxon>
        <taxon>asterids</taxon>
        <taxon>lamiids</taxon>
        <taxon>Solanales</taxon>
        <taxon>Solanaceae</taxon>
        <taxon>Solanoideae</taxon>
        <taxon>Solaneae</taxon>
        <taxon>Solanum</taxon>
    </lineage>
</organism>
<accession>A0A9J5XSX0</accession>
<evidence type="ECO:0000313" key="1">
    <source>
        <dbReference type="EMBL" id="KAG5590655.1"/>
    </source>
</evidence>
<protein>
    <submittedName>
        <fullName evidence="1">Uncharacterized protein</fullName>
    </submittedName>
</protein>
<dbReference type="Proteomes" id="UP000824120">
    <property type="component" value="Chromosome 8"/>
</dbReference>